<sequence length="423" mass="45636">MGEPSNQGDHLEWKWLSVVICIGLAMRAAAIVLYHHTPESDEIAYASMAMNLINGHGIVDYKGNHAMYSVGYPLFVLAPVFSLFGESTFAARIANVLLGGVSILLCHRVAREAGANRSGRIIAAAIWALYLPASVYGVYLLKENLMVPLMLAVMWCALRLSKRPSPAAAVTCGLLLGAIALTGSAALSLGGAVAFALWVCPASFYRRGILALCIAAGVCSVSAPWIVRNMNVLGAPVLNTNGGFNLYLGNNPAATGMFVSIVDTPRGKGWEAFRLAQGEVEASESLKRDAIAWIMEDPARFAALMVKKAVYFWTPPLHAGKGEASGVESIIRVLWAIQFAIMVLAALGSILTRHISRPHLITLWLAIAGYTAVHMLFYVIFRYREPIMPILGIIAALSLQPLLSRTGRFTRASRKHALPVHSD</sequence>
<protein>
    <recommendedName>
        <fullName evidence="9">Glycosyltransferase RgtA/B/C/D-like domain-containing protein</fullName>
    </recommendedName>
</protein>
<keyword evidence="5 8" id="KW-0812">Transmembrane</keyword>
<dbReference type="Proteomes" id="UP000318349">
    <property type="component" value="Unassembled WGS sequence"/>
</dbReference>
<organism evidence="10 11">
    <name type="scientific">Denitromonas halophila</name>
    <dbReference type="NCBI Taxonomy" id="1629404"/>
    <lineage>
        <taxon>Bacteria</taxon>
        <taxon>Pseudomonadati</taxon>
        <taxon>Pseudomonadota</taxon>
        <taxon>Betaproteobacteria</taxon>
        <taxon>Rhodocyclales</taxon>
        <taxon>Zoogloeaceae</taxon>
        <taxon>Denitromonas</taxon>
    </lineage>
</organism>
<proteinExistence type="predicted"/>
<name>A0A558EJC0_9RHOO</name>
<comment type="caution">
    <text evidence="10">The sequence shown here is derived from an EMBL/GenBank/DDBJ whole genome shotgun (WGS) entry which is preliminary data.</text>
</comment>
<accession>A0A558EJC0</accession>
<dbReference type="InterPro" id="IPR038731">
    <property type="entry name" value="RgtA/B/C-like"/>
</dbReference>
<feature type="transmembrane region" description="Helical" evidence="8">
    <location>
        <begin position="330"/>
        <end position="351"/>
    </location>
</feature>
<dbReference type="GO" id="GO:0016763">
    <property type="term" value="F:pentosyltransferase activity"/>
    <property type="evidence" value="ECO:0007669"/>
    <property type="project" value="TreeGrafter"/>
</dbReference>
<gene>
    <name evidence="10" type="ORF">FHP89_14420</name>
</gene>
<reference evidence="10 11" key="1">
    <citation type="submission" date="2019-07" db="EMBL/GenBank/DDBJ databases">
        <title>The pathways for chlorine oxyanion respiration interact through the shared metabolite chlorate.</title>
        <authorList>
            <person name="Barnum T.P."/>
            <person name="Cheng Y."/>
            <person name="Hill K.A."/>
            <person name="Lucas L.N."/>
            <person name="Carlson H.K."/>
            <person name="Coates J.D."/>
        </authorList>
    </citation>
    <scope>NUCLEOTIDE SEQUENCE [LARGE SCALE GENOMIC DNA]</scope>
    <source>
        <strain evidence="10 11">SFB-1</strain>
    </source>
</reference>
<feature type="transmembrane region" description="Helical" evidence="8">
    <location>
        <begin position="387"/>
        <end position="404"/>
    </location>
</feature>
<keyword evidence="6 8" id="KW-1133">Transmembrane helix</keyword>
<dbReference type="GO" id="GO:0009103">
    <property type="term" value="P:lipopolysaccharide biosynthetic process"/>
    <property type="evidence" value="ECO:0007669"/>
    <property type="project" value="UniProtKB-ARBA"/>
</dbReference>
<evidence type="ECO:0000313" key="11">
    <source>
        <dbReference type="Proteomes" id="UP000318349"/>
    </source>
</evidence>
<feature type="domain" description="Glycosyltransferase RgtA/B/C/D-like" evidence="9">
    <location>
        <begin position="75"/>
        <end position="222"/>
    </location>
</feature>
<dbReference type="InterPro" id="IPR050297">
    <property type="entry name" value="LipidA_mod_glycosyltrf_83"/>
</dbReference>
<evidence type="ECO:0000256" key="1">
    <source>
        <dbReference type="ARBA" id="ARBA00004651"/>
    </source>
</evidence>
<evidence type="ECO:0000256" key="8">
    <source>
        <dbReference type="SAM" id="Phobius"/>
    </source>
</evidence>
<dbReference type="Pfam" id="PF13231">
    <property type="entry name" value="PMT_2"/>
    <property type="match status" value="1"/>
</dbReference>
<evidence type="ECO:0000313" key="10">
    <source>
        <dbReference type="EMBL" id="TVO75079.1"/>
    </source>
</evidence>
<feature type="transmembrane region" description="Helical" evidence="8">
    <location>
        <begin position="363"/>
        <end position="381"/>
    </location>
</feature>
<evidence type="ECO:0000256" key="2">
    <source>
        <dbReference type="ARBA" id="ARBA00022475"/>
    </source>
</evidence>
<dbReference type="GO" id="GO:0005886">
    <property type="term" value="C:plasma membrane"/>
    <property type="evidence" value="ECO:0007669"/>
    <property type="project" value="UniProtKB-SubCell"/>
</dbReference>
<dbReference type="AlphaFoldDB" id="A0A558EJC0"/>
<feature type="transmembrane region" description="Helical" evidence="8">
    <location>
        <begin position="121"/>
        <end position="141"/>
    </location>
</feature>
<dbReference type="PANTHER" id="PTHR33908">
    <property type="entry name" value="MANNOSYLTRANSFERASE YKCB-RELATED"/>
    <property type="match status" value="1"/>
</dbReference>
<evidence type="ECO:0000256" key="6">
    <source>
        <dbReference type="ARBA" id="ARBA00022989"/>
    </source>
</evidence>
<feature type="transmembrane region" description="Helical" evidence="8">
    <location>
        <begin position="90"/>
        <end position="109"/>
    </location>
</feature>
<evidence type="ECO:0000256" key="4">
    <source>
        <dbReference type="ARBA" id="ARBA00022679"/>
    </source>
</evidence>
<feature type="transmembrane region" description="Helical" evidence="8">
    <location>
        <begin position="209"/>
        <end position="227"/>
    </location>
</feature>
<comment type="subcellular location">
    <subcellularLocation>
        <location evidence="1">Cell membrane</location>
        <topology evidence="1">Multi-pass membrane protein</topology>
    </subcellularLocation>
</comment>
<feature type="transmembrane region" description="Helical" evidence="8">
    <location>
        <begin position="15"/>
        <end position="34"/>
    </location>
</feature>
<evidence type="ECO:0000259" key="9">
    <source>
        <dbReference type="Pfam" id="PF13231"/>
    </source>
</evidence>
<feature type="transmembrane region" description="Helical" evidence="8">
    <location>
        <begin position="168"/>
        <end position="197"/>
    </location>
</feature>
<evidence type="ECO:0000256" key="3">
    <source>
        <dbReference type="ARBA" id="ARBA00022676"/>
    </source>
</evidence>
<dbReference type="EMBL" id="VMNI01000014">
    <property type="protein sequence ID" value="TVO75079.1"/>
    <property type="molecule type" value="Genomic_DNA"/>
</dbReference>
<keyword evidence="4" id="KW-0808">Transferase</keyword>
<keyword evidence="2" id="KW-1003">Cell membrane</keyword>
<keyword evidence="3" id="KW-0328">Glycosyltransferase</keyword>
<dbReference type="PANTHER" id="PTHR33908:SF11">
    <property type="entry name" value="MEMBRANE PROTEIN"/>
    <property type="match status" value="1"/>
</dbReference>
<evidence type="ECO:0000256" key="7">
    <source>
        <dbReference type="ARBA" id="ARBA00023136"/>
    </source>
</evidence>
<keyword evidence="7 8" id="KW-0472">Membrane</keyword>
<evidence type="ECO:0000256" key="5">
    <source>
        <dbReference type="ARBA" id="ARBA00022692"/>
    </source>
</evidence>
<feature type="transmembrane region" description="Helical" evidence="8">
    <location>
        <begin position="66"/>
        <end position="84"/>
    </location>
</feature>